<dbReference type="PANTHER" id="PTHR46558:SF13">
    <property type="entry name" value="HTH-TYPE TRANSCRIPTIONAL REGULATOR IMMR"/>
    <property type="match status" value="1"/>
</dbReference>
<dbReference type="PROSITE" id="PS50943">
    <property type="entry name" value="HTH_CROC1"/>
    <property type="match status" value="1"/>
</dbReference>
<dbReference type="SMART" id="SM00530">
    <property type="entry name" value="HTH_XRE"/>
    <property type="match status" value="1"/>
</dbReference>
<evidence type="ECO:0000259" key="2">
    <source>
        <dbReference type="PROSITE" id="PS50943"/>
    </source>
</evidence>
<accession>A0AAW8RXZ5</accession>
<reference evidence="3" key="1">
    <citation type="submission" date="2023-03" db="EMBL/GenBank/DDBJ databases">
        <authorList>
            <person name="Shen W."/>
            <person name="Cai J."/>
        </authorList>
    </citation>
    <scope>NUCLEOTIDE SEQUENCE</scope>
    <source>
        <strain evidence="3">P33-2</strain>
    </source>
</reference>
<dbReference type="GO" id="GO:0003677">
    <property type="term" value="F:DNA binding"/>
    <property type="evidence" value="ECO:0007669"/>
    <property type="project" value="UniProtKB-KW"/>
</dbReference>
<evidence type="ECO:0000313" key="3">
    <source>
        <dbReference type="EMBL" id="MDT2403176.1"/>
    </source>
</evidence>
<comment type="caution">
    <text evidence="3">The sequence shown here is derived from an EMBL/GenBank/DDBJ whole genome shotgun (WGS) entry which is preliminary data.</text>
</comment>
<proteinExistence type="predicted"/>
<feature type="domain" description="HTH cro/C1-type" evidence="2">
    <location>
        <begin position="5"/>
        <end position="59"/>
    </location>
</feature>
<dbReference type="RefSeq" id="WP_053089222.1">
    <property type="nucleotide sequence ID" value="NZ_JAJCJG010000021.1"/>
</dbReference>
<dbReference type="InterPro" id="IPR010982">
    <property type="entry name" value="Lambda_DNA-bd_dom_sf"/>
</dbReference>
<sequence>MKNRIGELRRERGLTLKQMGKKLNIRDNTLSQYETGKREPQLGLMIEIANFFNVSLEYLMCENNKRDYPIENNDDAIDLISKFKNNEIKFDSMSNSTAINLGFWIATHPDVIKMDYPDLYSSAVTITNQVASDHKILNMYSERRKKDNDTIAEIIDLLESEDGFYGATPKETLEFLKQSERIDHVELNKILEFMKSLPDAPNED</sequence>
<dbReference type="SUPFAM" id="SSF47413">
    <property type="entry name" value="lambda repressor-like DNA-binding domains"/>
    <property type="match status" value="1"/>
</dbReference>
<gene>
    <name evidence="3" type="ORF">P7D43_12435</name>
</gene>
<dbReference type="Proteomes" id="UP001260773">
    <property type="component" value="Unassembled WGS sequence"/>
</dbReference>
<dbReference type="AlphaFoldDB" id="A0AAW8RXZ5"/>
<dbReference type="Gene3D" id="1.10.260.40">
    <property type="entry name" value="lambda repressor-like DNA-binding domains"/>
    <property type="match status" value="1"/>
</dbReference>
<dbReference type="CDD" id="cd00093">
    <property type="entry name" value="HTH_XRE"/>
    <property type="match status" value="1"/>
</dbReference>
<evidence type="ECO:0000313" key="4">
    <source>
        <dbReference type="Proteomes" id="UP001260773"/>
    </source>
</evidence>
<protein>
    <submittedName>
        <fullName evidence="3">Helix-turn-helix transcriptional regulator</fullName>
    </submittedName>
</protein>
<dbReference type="InterPro" id="IPR001387">
    <property type="entry name" value="Cro/C1-type_HTH"/>
</dbReference>
<keyword evidence="1" id="KW-0238">DNA-binding</keyword>
<dbReference type="PANTHER" id="PTHR46558">
    <property type="entry name" value="TRACRIPTIONAL REGULATORY PROTEIN-RELATED-RELATED"/>
    <property type="match status" value="1"/>
</dbReference>
<dbReference type="Pfam" id="PF01381">
    <property type="entry name" value="HTH_3"/>
    <property type="match status" value="1"/>
</dbReference>
<dbReference type="EMBL" id="JARPWH010000042">
    <property type="protein sequence ID" value="MDT2403176.1"/>
    <property type="molecule type" value="Genomic_DNA"/>
</dbReference>
<organism evidence="3 4">
    <name type="scientific">Enterococcus avium</name>
    <name type="common">Streptococcus avium</name>
    <dbReference type="NCBI Taxonomy" id="33945"/>
    <lineage>
        <taxon>Bacteria</taxon>
        <taxon>Bacillati</taxon>
        <taxon>Bacillota</taxon>
        <taxon>Bacilli</taxon>
        <taxon>Lactobacillales</taxon>
        <taxon>Enterococcaceae</taxon>
        <taxon>Enterococcus</taxon>
    </lineage>
</organism>
<evidence type="ECO:0000256" key="1">
    <source>
        <dbReference type="ARBA" id="ARBA00023125"/>
    </source>
</evidence>
<name>A0AAW8RXZ5_ENTAV</name>